<sequence>MNSENIFLEEGVIEIVDNLIDIEYVDIEEVNDVIEDQEDNIPSIPINIIMSTEDIDPIDISDLEDFNNIKSKILKSQYVSIYKRDNKFHLVTDTNLYYRVDIDTIPSHEIAKILVFRKPKKILFNIDEYKELILEHSIGFWDLKLIMKLLWGIEVNSAKELLQLVNISLKSRKNIYGFCSNFINLAKEINIYVEKNNLNKILMIELDIMKEAKLCEKRGIPIDSIRYEEYNEKLSNQFSILQENMINLYGESMNFSKINTIFDYLYKHNKILSLSSSILEDENKQLYTDLNTYNKYQDTLNHVILNDRFIAQYNTYDDYEVKIDIIPENYYLDIENQILIEGIYYDLYYKVLCELTRDKSLIQLVSINDFIENLNVKILGKGKLGIYSEILLRAFANGLFKPTEIQIFSQYAYKTSITEADIDYIVNLFKEKASNLFNFILNFDGKDVIYERYNKKIFNPSANLEGYIKQIMNLIFKTAVMLVKSSIDEYNTKYRYDDETNISIIAFYQNRIILSATERSYSVAIDILNRYMASAYKKFIKNAKFYNNTRTITKKD</sequence>
<evidence type="ECO:0000313" key="2">
    <source>
        <dbReference type="Proteomes" id="UP001524478"/>
    </source>
</evidence>
<organism evidence="1 2">
    <name type="scientific">Tissierella carlieri</name>
    <dbReference type="NCBI Taxonomy" id="689904"/>
    <lineage>
        <taxon>Bacteria</taxon>
        <taxon>Bacillati</taxon>
        <taxon>Bacillota</taxon>
        <taxon>Tissierellia</taxon>
        <taxon>Tissierellales</taxon>
        <taxon>Tissierellaceae</taxon>
        <taxon>Tissierella</taxon>
    </lineage>
</organism>
<dbReference type="Proteomes" id="UP001524478">
    <property type="component" value="Unassembled WGS sequence"/>
</dbReference>
<reference evidence="1 2" key="1">
    <citation type="submission" date="2022-06" db="EMBL/GenBank/DDBJ databases">
        <title>Isolation of gut microbiota from human fecal samples.</title>
        <authorList>
            <person name="Pamer E.G."/>
            <person name="Barat B."/>
            <person name="Waligurski E."/>
            <person name="Medina S."/>
            <person name="Paddock L."/>
            <person name="Mostad J."/>
        </authorList>
    </citation>
    <scope>NUCLEOTIDE SEQUENCE [LARGE SCALE GENOMIC DNA]</scope>
    <source>
        <strain evidence="1 2">DFI.7.95</strain>
    </source>
</reference>
<evidence type="ECO:0000313" key="1">
    <source>
        <dbReference type="EMBL" id="MCQ4924827.1"/>
    </source>
</evidence>
<protein>
    <submittedName>
        <fullName evidence="1">Uncharacterized protein</fullName>
    </submittedName>
</protein>
<proteinExistence type="predicted"/>
<name>A0ABT1SFY6_9FIRM</name>
<keyword evidence="2" id="KW-1185">Reference proteome</keyword>
<comment type="caution">
    <text evidence="1">The sequence shown here is derived from an EMBL/GenBank/DDBJ whole genome shotgun (WGS) entry which is preliminary data.</text>
</comment>
<dbReference type="RefSeq" id="WP_256312417.1">
    <property type="nucleotide sequence ID" value="NZ_JANGAC010000016.1"/>
</dbReference>
<gene>
    <name evidence="1" type="ORF">NE686_17125</name>
</gene>
<dbReference type="EMBL" id="JANGAC010000016">
    <property type="protein sequence ID" value="MCQ4924827.1"/>
    <property type="molecule type" value="Genomic_DNA"/>
</dbReference>
<accession>A0ABT1SFY6</accession>